<dbReference type="eggNOG" id="COG0847">
    <property type="taxonomic scope" value="Bacteria"/>
</dbReference>
<comment type="caution">
    <text evidence="1">The sequence shown here is derived from an EMBL/GenBank/DDBJ whole genome shotgun (WGS) entry which is preliminary data.</text>
</comment>
<keyword evidence="2" id="KW-1185">Reference proteome</keyword>
<gene>
    <name evidence="1" type="ORF">MBELCI_2994</name>
</gene>
<dbReference type="AlphaFoldDB" id="U2Z7B4"/>
<dbReference type="SUPFAM" id="SSF53098">
    <property type="entry name" value="Ribonuclease H-like"/>
    <property type="match status" value="1"/>
</dbReference>
<dbReference type="EMBL" id="BATB01000053">
    <property type="protein sequence ID" value="GAD56942.1"/>
    <property type="molecule type" value="Genomic_DNA"/>
</dbReference>
<evidence type="ECO:0000313" key="2">
    <source>
        <dbReference type="Proteomes" id="UP000016566"/>
    </source>
</evidence>
<dbReference type="GO" id="GO:0003676">
    <property type="term" value="F:nucleic acid binding"/>
    <property type="evidence" value="ECO:0007669"/>
    <property type="project" value="InterPro"/>
</dbReference>
<organism evidence="1 2">
    <name type="scientific">Limimaricola cinnabarinus LL-001</name>
    <dbReference type="NCBI Taxonomy" id="1337093"/>
    <lineage>
        <taxon>Bacteria</taxon>
        <taxon>Pseudomonadati</taxon>
        <taxon>Pseudomonadota</taxon>
        <taxon>Alphaproteobacteria</taxon>
        <taxon>Rhodobacterales</taxon>
        <taxon>Paracoccaceae</taxon>
        <taxon>Limimaricola</taxon>
    </lineage>
</organism>
<dbReference type="InterPro" id="IPR036397">
    <property type="entry name" value="RNaseH_sf"/>
</dbReference>
<sequence length="177" mass="20285">MTNDYTNDLVFLDFEASSLAPDSWPVEIGLSWLTDTGEIESHARLIRRHPNWSMEAWSTQSEDLHSISYQVLETEGVEAANAAKWFLSNTRGRRIGSDAPEFEMKWLRRLLETSFDASAVDREIARVQDFYALIEPMLSEQSLDTFFERLARLPAPHRAGPDSSRYAKALKAAFDRR</sequence>
<proteinExistence type="predicted"/>
<name>U2Z7B4_9RHOB</name>
<protein>
    <recommendedName>
        <fullName evidence="3">Exonuclease domain-containing protein</fullName>
    </recommendedName>
</protein>
<accession>U2Z7B4</accession>
<evidence type="ECO:0000313" key="1">
    <source>
        <dbReference type="EMBL" id="GAD56942.1"/>
    </source>
</evidence>
<dbReference type="OrthoDB" id="5705783at2"/>
<dbReference type="InterPro" id="IPR012337">
    <property type="entry name" value="RNaseH-like_sf"/>
</dbReference>
<dbReference type="Proteomes" id="UP000016566">
    <property type="component" value="Unassembled WGS sequence"/>
</dbReference>
<dbReference type="STRING" id="1337093.MBELCI_2994"/>
<dbReference type="Gene3D" id="3.30.420.10">
    <property type="entry name" value="Ribonuclease H-like superfamily/Ribonuclease H"/>
    <property type="match status" value="1"/>
</dbReference>
<evidence type="ECO:0008006" key="3">
    <source>
        <dbReference type="Google" id="ProtNLM"/>
    </source>
</evidence>
<dbReference type="RefSeq" id="WP_021695043.1">
    <property type="nucleotide sequence ID" value="NZ_BATB01000053.1"/>
</dbReference>
<reference evidence="1" key="1">
    <citation type="journal article" date="2013" name="Genome Announc.">
        <title>Draft Genome Sequence of Loktanella cinnabarina LL-001T, Isolated from Deep-Sea Floor Sediment.</title>
        <authorList>
            <person name="Nishi S."/>
            <person name="Tsubouchi T."/>
            <person name="Takaki Y."/>
            <person name="Koyanagi R."/>
            <person name="Satoh N."/>
            <person name="Maruyama T."/>
            <person name="Hatada Y."/>
        </authorList>
    </citation>
    <scope>NUCLEOTIDE SEQUENCE [LARGE SCALE GENOMIC DNA]</scope>
    <source>
        <strain evidence="1">LL-001</strain>
    </source>
</reference>